<protein>
    <submittedName>
        <fullName evidence="5">Putative 3-beta-hydroxysteroid dehydrogenase protein</fullName>
    </submittedName>
</protein>
<gene>
    <name evidence="5" type="ORF">UCREL1_9205</name>
</gene>
<dbReference type="Proteomes" id="UP000012174">
    <property type="component" value="Unassembled WGS sequence"/>
</dbReference>
<dbReference type="HOGENOM" id="CLU_010194_13_0_1"/>
<dbReference type="OMA" id="SHRRNID"/>
<accession>M7SHR7</accession>
<dbReference type="GO" id="GO:0016616">
    <property type="term" value="F:oxidoreductase activity, acting on the CH-OH group of donors, NAD or NADP as acceptor"/>
    <property type="evidence" value="ECO:0007669"/>
    <property type="project" value="TreeGrafter"/>
</dbReference>
<dbReference type="PROSITE" id="PS00061">
    <property type="entry name" value="ADH_SHORT"/>
    <property type="match status" value="1"/>
</dbReference>
<evidence type="ECO:0000313" key="6">
    <source>
        <dbReference type="Proteomes" id="UP000012174"/>
    </source>
</evidence>
<evidence type="ECO:0000256" key="3">
    <source>
        <dbReference type="ARBA" id="ARBA00023002"/>
    </source>
</evidence>
<dbReference type="KEGG" id="ela:UCREL1_9205"/>
<evidence type="ECO:0000256" key="4">
    <source>
        <dbReference type="RuleBase" id="RU000363"/>
    </source>
</evidence>
<name>M7SHR7_EUTLA</name>
<comment type="similarity">
    <text evidence="1 4">Belongs to the short-chain dehydrogenases/reductases (SDR) family.</text>
</comment>
<keyword evidence="6" id="KW-1185">Reference proteome</keyword>
<dbReference type="Gene3D" id="3.40.50.720">
    <property type="entry name" value="NAD(P)-binding Rossmann-like Domain"/>
    <property type="match status" value="1"/>
</dbReference>
<dbReference type="PANTHER" id="PTHR44229:SF4">
    <property type="entry name" value="15-HYDROXYPROSTAGLANDIN DEHYDROGENASE [NAD(+)]"/>
    <property type="match status" value="1"/>
</dbReference>
<dbReference type="eggNOG" id="KOG4169">
    <property type="taxonomic scope" value="Eukaryota"/>
</dbReference>
<proteinExistence type="inferred from homology"/>
<dbReference type="InterPro" id="IPR036291">
    <property type="entry name" value="NAD(P)-bd_dom_sf"/>
</dbReference>
<dbReference type="InterPro" id="IPR002347">
    <property type="entry name" value="SDR_fam"/>
</dbReference>
<keyword evidence="3" id="KW-0560">Oxidoreductase</keyword>
<sequence>MPETHQVAFITGGANGIGQAVAQALIARGGWSVHVVDIQDDAGPLSSSVSYYKADTSNYQQLADAFKAAFASSAGRLDFLFANAGVLEKAGWFAGSESPSEPPPEPDWTALEINLKGCMNAVRVGRHYMAQASNGGSIVVTSSVAGIWPMYCSPVYTSSKHGVVGFMRSIADWYHTSDNIRVNALCPSSVRTAIMPDNAWDQYDKTSFTPLSVVAELVLKLVDGERIVDAKTGVQAEKNYGQTVTLSAGKFYLTDKPNYCDDSLQSVVEATHVKNMIGVLV</sequence>
<dbReference type="SUPFAM" id="SSF51735">
    <property type="entry name" value="NAD(P)-binding Rossmann-fold domains"/>
    <property type="match status" value="1"/>
</dbReference>
<keyword evidence="2" id="KW-0521">NADP</keyword>
<dbReference type="EMBL" id="KB707155">
    <property type="protein sequence ID" value="EMR63823.1"/>
    <property type="molecule type" value="Genomic_DNA"/>
</dbReference>
<dbReference type="AlphaFoldDB" id="M7SHR7"/>
<dbReference type="InterPro" id="IPR020904">
    <property type="entry name" value="Sc_DH/Rdtase_CS"/>
</dbReference>
<evidence type="ECO:0000256" key="1">
    <source>
        <dbReference type="ARBA" id="ARBA00006484"/>
    </source>
</evidence>
<dbReference type="GO" id="GO:0005737">
    <property type="term" value="C:cytoplasm"/>
    <property type="evidence" value="ECO:0007669"/>
    <property type="project" value="TreeGrafter"/>
</dbReference>
<dbReference type="Pfam" id="PF00106">
    <property type="entry name" value="adh_short"/>
    <property type="match status" value="1"/>
</dbReference>
<evidence type="ECO:0000256" key="2">
    <source>
        <dbReference type="ARBA" id="ARBA00022857"/>
    </source>
</evidence>
<evidence type="ECO:0000313" key="5">
    <source>
        <dbReference type="EMBL" id="EMR63823.1"/>
    </source>
</evidence>
<reference evidence="6" key="1">
    <citation type="journal article" date="2013" name="Genome Announc.">
        <title>Draft genome sequence of the grapevine dieback fungus Eutypa lata UCR-EL1.</title>
        <authorList>
            <person name="Blanco-Ulate B."/>
            <person name="Rolshausen P.E."/>
            <person name="Cantu D."/>
        </authorList>
    </citation>
    <scope>NUCLEOTIDE SEQUENCE [LARGE SCALE GENOMIC DNA]</scope>
    <source>
        <strain evidence="6">UCR-EL1</strain>
    </source>
</reference>
<dbReference type="PRINTS" id="PR00080">
    <property type="entry name" value="SDRFAMILY"/>
</dbReference>
<dbReference type="PANTHER" id="PTHR44229">
    <property type="entry name" value="15-HYDROXYPROSTAGLANDIN DEHYDROGENASE [NAD(+)]"/>
    <property type="match status" value="1"/>
</dbReference>
<dbReference type="OrthoDB" id="37659at2759"/>
<dbReference type="PRINTS" id="PR00081">
    <property type="entry name" value="GDHRDH"/>
</dbReference>
<organism evidence="5 6">
    <name type="scientific">Eutypa lata (strain UCR-EL1)</name>
    <name type="common">Grapevine dieback disease fungus</name>
    <name type="synonym">Eutypa armeniacae</name>
    <dbReference type="NCBI Taxonomy" id="1287681"/>
    <lineage>
        <taxon>Eukaryota</taxon>
        <taxon>Fungi</taxon>
        <taxon>Dikarya</taxon>
        <taxon>Ascomycota</taxon>
        <taxon>Pezizomycotina</taxon>
        <taxon>Sordariomycetes</taxon>
        <taxon>Xylariomycetidae</taxon>
        <taxon>Xylariales</taxon>
        <taxon>Diatrypaceae</taxon>
        <taxon>Eutypa</taxon>
    </lineage>
</organism>